<dbReference type="SUPFAM" id="SSF82199">
    <property type="entry name" value="SET domain"/>
    <property type="match status" value="1"/>
</dbReference>
<protein>
    <recommendedName>
        <fullName evidence="3">SET domain-containing protein</fullName>
    </recommendedName>
</protein>
<evidence type="ECO:0000313" key="1">
    <source>
        <dbReference type="EMBL" id="KWV82810.1"/>
    </source>
</evidence>
<dbReference type="Proteomes" id="UP000063434">
    <property type="component" value="Unassembled WGS sequence"/>
</dbReference>
<evidence type="ECO:0008006" key="3">
    <source>
        <dbReference type="Google" id="ProtNLM"/>
    </source>
</evidence>
<accession>A0A109L868</accession>
<dbReference type="PATRIC" id="fig|294.195.peg.1016"/>
<dbReference type="EMBL" id="LCYC01000008">
    <property type="protein sequence ID" value="KWV82810.1"/>
    <property type="molecule type" value="Genomic_DNA"/>
</dbReference>
<dbReference type="InterPro" id="IPR046341">
    <property type="entry name" value="SET_dom_sf"/>
</dbReference>
<dbReference type="Gene3D" id="2.170.270.10">
    <property type="entry name" value="SET domain"/>
    <property type="match status" value="1"/>
</dbReference>
<reference evidence="1 2" key="1">
    <citation type="submission" date="2015-05" db="EMBL/GenBank/DDBJ databases">
        <title>A genomic and transcriptomic approach to investigate the blue pigment phenotype in Pseudomonas fluorescens.</title>
        <authorList>
            <person name="Andreani N.A."/>
            <person name="Cardazzo B."/>
        </authorList>
    </citation>
    <scope>NUCLEOTIDE SEQUENCE [LARGE SCALE GENOMIC DNA]</scope>
    <source>
        <strain evidence="1 2">Ps_40</strain>
    </source>
</reference>
<sequence length="245" mass="27192">MRRDIHFTASPNRIGSYNRANNGKYPLRDYQGRAIRIRELEQAVTIDPGVRYTSEQIKPYIQFQGYEQVGARYEEKLQLRSFTAQDMKAPGESALIGQATVVANRRIAKGEIVGVYGGTVLPMGIFGPSGQTYTMRVGSKEVARGNTLVEEPIHLSGDNIISRINTLFEYDAQGKPLRQAPSGYNVEAVGFNVEADRWMGVGEGARTKRENLILTAVFATEDISAGAELRMDYQYTEGAIKNLFA</sequence>
<dbReference type="AlphaFoldDB" id="A0A109L868"/>
<organism evidence="1 2">
    <name type="scientific">Pseudomonas fluorescens</name>
    <dbReference type="NCBI Taxonomy" id="294"/>
    <lineage>
        <taxon>Bacteria</taxon>
        <taxon>Pseudomonadati</taxon>
        <taxon>Pseudomonadota</taxon>
        <taxon>Gammaproteobacteria</taxon>
        <taxon>Pseudomonadales</taxon>
        <taxon>Pseudomonadaceae</taxon>
        <taxon>Pseudomonas</taxon>
    </lineage>
</organism>
<gene>
    <name evidence="1" type="ORF">PFL603g_00963</name>
</gene>
<evidence type="ECO:0000313" key="2">
    <source>
        <dbReference type="Proteomes" id="UP000063434"/>
    </source>
</evidence>
<comment type="caution">
    <text evidence="1">The sequence shown here is derived from an EMBL/GenBank/DDBJ whole genome shotgun (WGS) entry which is preliminary data.</text>
</comment>
<name>A0A109L868_PSEFL</name>
<proteinExistence type="predicted"/>